<dbReference type="InterPro" id="IPR044668">
    <property type="entry name" value="PuuD-like"/>
</dbReference>
<keyword evidence="1" id="KW-0378">Hydrolase</keyword>
<dbReference type="Gene3D" id="3.40.50.880">
    <property type="match status" value="1"/>
</dbReference>
<protein>
    <submittedName>
        <fullName evidence="1">Gamma-glutamyl-gamma-aminobutyrate hydrolase family protein</fullName>
    </submittedName>
</protein>
<dbReference type="Proteomes" id="UP001282284">
    <property type="component" value="Unassembled WGS sequence"/>
</dbReference>
<evidence type="ECO:0000313" key="1">
    <source>
        <dbReference type="EMBL" id="MDW0112628.1"/>
    </source>
</evidence>
<dbReference type="PROSITE" id="PS51273">
    <property type="entry name" value="GATASE_TYPE_1"/>
    <property type="match status" value="1"/>
</dbReference>
<dbReference type="PANTHER" id="PTHR43235:SF1">
    <property type="entry name" value="GLUTAMINE AMIDOTRANSFERASE PB2B2.05-RELATED"/>
    <property type="match status" value="1"/>
</dbReference>
<organism evidence="1 2">
    <name type="scientific">Sporosarcina saromensis</name>
    <dbReference type="NCBI Taxonomy" id="359365"/>
    <lineage>
        <taxon>Bacteria</taxon>
        <taxon>Bacillati</taxon>
        <taxon>Bacillota</taxon>
        <taxon>Bacilli</taxon>
        <taxon>Bacillales</taxon>
        <taxon>Caryophanaceae</taxon>
        <taxon>Sporosarcina</taxon>
    </lineage>
</organism>
<accession>A0ABU4G8J2</accession>
<keyword evidence="2" id="KW-1185">Reference proteome</keyword>
<dbReference type="EMBL" id="JAUBDI010000003">
    <property type="protein sequence ID" value="MDW0112628.1"/>
    <property type="molecule type" value="Genomic_DNA"/>
</dbReference>
<dbReference type="CDD" id="cd01745">
    <property type="entry name" value="GATase1_2"/>
    <property type="match status" value="1"/>
</dbReference>
<dbReference type="PANTHER" id="PTHR43235">
    <property type="entry name" value="GLUTAMINE AMIDOTRANSFERASE PB2B2.05-RELATED"/>
    <property type="match status" value="1"/>
</dbReference>
<proteinExistence type="predicted"/>
<dbReference type="InterPro" id="IPR011697">
    <property type="entry name" value="Peptidase_C26"/>
</dbReference>
<name>A0ABU4G8J2_9BACL</name>
<reference evidence="1 2" key="1">
    <citation type="submission" date="2023-06" db="EMBL/GenBank/DDBJ databases">
        <title>Sporosarcina sp. nov., isolated from Korean traditional fermented seafood 'Jeotgal'.</title>
        <authorList>
            <person name="Yang A.I."/>
            <person name="Shin N.-R."/>
        </authorList>
    </citation>
    <scope>NUCLEOTIDE SEQUENCE [LARGE SCALE GENOMIC DNA]</scope>
    <source>
        <strain evidence="1 2">KCTC13119</strain>
    </source>
</reference>
<sequence length="234" mass="25807">MKPIIGVTTDVDNAGNHLTNASYIDAILKAGGVPIILPTGIDRDVQQLCNMLDGLLLTGGGDVDPVHLGEDPHPKLGEVTPERDSVELLLARQFLNANKPILGICRGMQLLNIVFGGGIYQDMQAQYDKPLLQHIQQSKRWFTSHEVKVTRQTKFHAIVGMDVIRVNSFHHQAVKDIGRPLVVSAIANDGIVEVIESTAHAFVIGVQWHPEMLMMKGDVYSNRLFDAFVRACKK</sequence>
<dbReference type="InterPro" id="IPR029062">
    <property type="entry name" value="Class_I_gatase-like"/>
</dbReference>
<evidence type="ECO:0000313" key="2">
    <source>
        <dbReference type="Proteomes" id="UP001282284"/>
    </source>
</evidence>
<comment type="caution">
    <text evidence="1">The sequence shown here is derived from an EMBL/GenBank/DDBJ whole genome shotgun (WGS) entry which is preliminary data.</text>
</comment>
<dbReference type="GO" id="GO:0016787">
    <property type="term" value="F:hydrolase activity"/>
    <property type="evidence" value="ECO:0007669"/>
    <property type="project" value="UniProtKB-KW"/>
</dbReference>
<dbReference type="Pfam" id="PF07722">
    <property type="entry name" value="Peptidase_C26"/>
    <property type="match status" value="1"/>
</dbReference>
<dbReference type="SUPFAM" id="SSF52317">
    <property type="entry name" value="Class I glutamine amidotransferase-like"/>
    <property type="match status" value="1"/>
</dbReference>
<gene>
    <name evidence="1" type="ORF">QT711_05490</name>
</gene>
<dbReference type="RefSeq" id="WP_317942511.1">
    <property type="nucleotide sequence ID" value="NZ_JAUBDI010000003.1"/>
</dbReference>